<feature type="region of interest" description="Disordered" evidence="1">
    <location>
        <begin position="135"/>
        <end position="167"/>
    </location>
</feature>
<dbReference type="STRING" id="554155.C5FRY2"/>
<dbReference type="OMA" id="RTHTRNT"/>
<evidence type="ECO:0000313" key="3">
    <source>
        <dbReference type="EMBL" id="EEQ32635.1"/>
    </source>
</evidence>
<feature type="domain" description="Sld7 C-terminal" evidence="2">
    <location>
        <begin position="333"/>
        <end position="493"/>
    </location>
</feature>
<evidence type="ECO:0000259" key="2">
    <source>
        <dbReference type="Pfam" id="PF18596"/>
    </source>
</evidence>
<gene>
    <name evidence="3" type="ORF">MCYG_05454</name>
</gene>
<feature type="compositionally biased region" description="Low complexity" evidence="1">
    <location>
        <begin position="278"/>
        <end position="288"/>
    </location>
</feature>
<dbReference type="InterPro" id="IPR041260">
    <property type="entry name" value="Sld7_C"/>
</dbReference>
<keyword evidence="4" id="KW-1185">Reference proteome</keyword>
<dbReference type="Pfam" id="PF18596">
    <property type="entry name" value="Sld7_C"/>
    <property type="match status" value="1"/>
</dbReference>
<evidence type="ECO:0000313" key="4">
    <source>
        <dbReference type="Proteomes" id="UP000002035"/>
    </source>
</evidence>
<dbReference type="RefSeq" id="XP_002845585.1">
    <property type="nucleotide sequence ID" value="XM_002845539.1"/>
</dbReference>
<protein>
    <recommendedName>
        <fullName evidence="2">Sld7 C-terminal domain-containing protein</fullName>
    </recommendedName>
</protein>
<evidence type="ECO:0000256" key="1">
    <source>
        <dbReference type="SAM" id="MobiDB-lite"/>
    </source>
</evidence>
<dbReference type="HOGENOM" id="CLU_029042_0_0_1"/>
<proteinExistence type="predicted"/>
<organism evidence="3 4">
    <name type="scientific">Arthroderma otae (strain ATCC MYA-4605 / CBS 113480)</name>
    <name type="common">Microsporum canis</name>
    <dbReference type="NCBI Taxonomy" id="554155"/>
    <lineage>
        <taxon>Eukaryota</taxon>
        <taxon>Fungi</taxon>
        <taxon>Dikarya</taxon>
        <taxon>Ascomycota</taxon>
        <taxon>Pezizomycotina</taxon>
        <taxon>Eurotiomycetes</taxon>
        <taxon>Eurotiomycetidae</taxon>
        <taxon>Onygenales</taxon>
        <taxon>Arthrodermataceae</taxon>
        <taxon>Microsporum</taxon>
    </lineage>
</organism>
<name>C5FRY2_ARTOC</name>
<feature type="region of interest" description="Disordered" evidence="1">
    <location>
        <begin position="267"/>
        <end position="327"/>
    </location>
</feature>
<dbReference type="OrthoDB" id="4205424at2759"/>
<dbReference type="GeneID" id="9224271"/>
<dbReference type="EMBL" id="DS995705">
    <property type="protein sequence ID" value="EEQ32635.1"/>
    <property type="molecule type" value="Genomic_DNA"/>
</dbReference>
<feature type="compositionally biased region" description="Polar residues" evidence="1">
    <location>
        <begin position="135"/>
        <end position="153"/>
    </location>
</feature>
<dbReference type="eggNOG" id="ENOG502S7PV">
    <property type="taxonomic scope" value="Eukaryota"/>
</dbReference>
<dbReference type="Proteomes" id="UP000002035">
    <property type="component" value="Unassembled WGS sequence"/>
</dbReference>
<dbReference type="VEuPathDB" id="FungiDB:MCYG_05454"/>
<sequence>MEVWSGAIDSGPTTPLTGIRLIDPNFTNPSNLFRNAKLSFRAYVNPSRIPIVCFTGPSLELHCSEHKTVDWIRHKLLRTYRTEGEDYEELAPVQQCPVGILIRVDEQSPSPEVDNNTSLKHQMISDILIFGTLSRPSPRNDCPSSPQPSSMTADGQLPKDGPPPLELRVSAGMIQNESSGEFLPDSYGSSSPKRKRVATLFEAAAEYHKNVRRKGAAAMSEYFTREKSATPQFPLLPSNIRIKRENENNPEFSSSLNDVNLTRKRATSVAKDIRAGSRRPSLLRPRSSTSQVLCTSSRKELPSSKADGSNPQSQQSQQSKNPNLDPLEDIAANNKALLTRTILTCMRLYGFRRPNTRTTSNFNPSSTIRHLPSPNDTVIKCDPEEASGSRRQDIFSHANFAQLGDLGKMHTPNPVDGFDEREPKPEADGDDDMGFREIYHATYRASTFALRRFLKPSNPAVGLPGNAACAHDVPILGKDKAMNTVDSVLKLFCEASDGE</sequence>
<reference evidence="4" key="1">
    <citation type="journal article" date="2012" name="MBio">
        <title>Comparative genome analysis of Trichophyton rubrum and related dermatophytes reveals candidate genes involved in infection.</title>
        <authorList>
            <person name="Martinez D.A."/>
            <person name="Oliver B.G."/>
            <person name="Graeser Y."/>
            <person name="Goldberg J.M."/>
            <person name="Li W."/>
            <person name="Martinez-Rossi N.M."/>
            <person name="Monod M."/>
            <person name="Shelest E."/>
            <person name="Barton R.C."/>
            <person name="Birch E."/>
            <person name="Brakhage A.A."/>
            <person name="Chen Z."/>
            <person name="Gurr S.J."/>
            <person name="Heiman D."/>
            <person name="Heitman J."/>
            <person name="Kosti I."/>
            <person name="Rossi A."/>
            <person name="Saif S."/>
            <person name="Samalova M."/>
            <person name="Saunders C.W."/>
            <person name="Shea T."/>
            <person name="Summerbell R.C."/>
            <person name="Xu J."/>
            <person name="Young S."/>
            <person name="Zeng Q."/>
            <person name="Birren B.W."/>
            <person name="Cuomo C.A."/>
            <person name="White T.C."/>
        </authorList>
    </citation>
    <scope>NUCLEOTIDE SEQUENCE [LARGE SCALE GENOMIC DNA]</scope>
    <source>
        <strain evidence="4">ATCC MYA-4605 / CBS 113480</strain>
    </source>
</reference>
<dbReference type="AlphaFoldDB" id="C5FRY2"/>
<accession>C5FRY2</accession>